<dbReference type="PANTHER" id="PTHR44943:SF4">
    <property type="entry name" value="TPR REPEAT-CONTAINING PROTEIN MJ0798"/>
    <property type="match status" value="1"/>
</dbReference>
<dbReference type="STRING" id="1817813.A2008_08520"/>
<feature type="chain" id="PRO_5009533489" description="Tetratricopeptide repeat protein" evidence="5">
    <location>
        <begin position="31"/>
        <end position="887"/>
    </location>
</feature>
<accession>A0A1F7WLU9</accession>
<dbReference type="InterPro" id="IPR051685">
    <property type="entry name" value="Ycf3/AcsC/BcsC/TPR_MFPF"/>
</dbReference>
<protein>
    <recommendedName>
        <fullName evidence="8">Tetratricopeptide repeat protein</fullName>
    </recommendedName>
</protein>
<feature type="repeat" description="TPR" evidence="3">
    <location>
        <begin position="758"/>
        <end position="791"/>
    </location>
</feature>
<evidence type="ECO:0008006" key="8">
    <source>
        <dbReference type="Google" id="ProtNLM"/>
    </source>
</evidence>
<dbReference type="Proteomes" id="UP000178735">
    <property type="component" value="Unassembled WGS sequence"/>
</dbReference>
<keyword evidence="5" id="KW-0732">Signal</keyword>
<evidence type="ECO:0000256" key="4">
    <source>
        <dbReference type="SAM" id="Phobius"/>
    </source>
</evidence>
<evidence type="ECO:0000313" key="6">
    <source>
        <dbReference type="EMBL" id="OGM03813.1"/>
    </source>
</evidence>
<reference evidence="6 7" key="1">
    <citation type="journal article" date="2016" name="Nat. Commun.">
        <title>Thousands of microbial genomes shed light on interconnected biogeochemical processes in an aquifer system.</title>
        <authorList>
            <person name="Anantharaman K."/>
            <person name="Brown C.T."/>
            <person name="Hug L.A."/>
            <person name="Sharon I."/>
            <person name="Castelle C.J."/>
            <person name="Probst A.J."/>
            <person name="Thomas B.C."/>
            <person name="Singh A."/>
            <person name="Wilkins M.J."/>
            <person name="Karaoz U."/>
            <person name="Brodie E.L."/>
            <person name="Williams K.H."/>
            <person name="Hubbard S.S."/>
            <person name="Banfield J.F."/>
        </authorList>
    </citation>
    <scope>NUCLEOTIDE SEQUENCE [LARGE SCALE GENOMIC DNA]</scope>
</reference>
<dbReference type="AlphaFoldDB" id="A0A1F7WLU9"/>
<comment type="caution">
    <text evidence="6">The sequence shown here is derived from an EMBL/GenBank/DDBJ whole genome shotgun (WGS) entry which is preliminary data.</text>
</comment>
<dbReference type="SMART" id="SM00028">
    <property type="entry name" value="TPR"/>
    <property type="match status" value="4"/>
</dbReference>
<dbReference type="Pfam" id="PF13174">
    <property type="entry name" value="TPR_6"/>
    <property type="match status" value="1"/>
</dbReference>
<dbReference type="InterPro" id="IPR011990">
    <property type="entry name" value="TPR-like_helical_dom_sf"/>
</dbReference>
<evidence type="ECO:0000256" key="3">
    <source>
        <dbReference type="PROSITE-ProRule" id="PRU00339"/>
    </source>
</evidence>
<keyword evidence="4" id="KW-0812">Transmembrane</keyword>
<name>A0A1F7WLU9_9BACT</name>
<keyword evidence="1" id="KW-0677">Repeat</keyword>
<gene>
    <name evidence="6" type="ORF">A2008_08520</name>
</gene>
<keyword evidence="4" id="KW-1133">Transmembrane helix</keyword>
<evidence type="ECO:0000256" key="2">
    <source>
        <dbReference type="ARBA" id="ARBA00022803"/>
    </source>
</evidence>
<dbReference type="SUPFAM" id="SSF48452">
    <property type="entry name" value="TPR-like"/>
    <property type="match status" value="2"/>
</dbReference>
<dbReference type="PROSITE" id="PS50005">
    <property type="entry name" value="TPR"/>
    <property type="match status" value="2"/>
</dbReference>
<organism evidence="6 7">
    <name type="scientific">Candidatus Wallbacteria bacterium GWC2_49_35</name>
    <dbReference type="NCBI Taxonomy" id="1817813"/>
    <lineage>
        <taxon>Bacteria</taxon>
        <taxon>Candidatus Walliibacteriota</taxon>
    </lineage>
</organism>
<proteinExistence type="predicted"/>
<keyword evidence="2 3" id="KW-0802">TPR repeat</keyword>
<sequence length="887" mass="100393">MKNNIKAFMPGLVLITAAAALWLFCGRAFAAPGSVRDIGQNFFAASAAAYEASASAEIRLVRAVIDGLAVASGLPEPLERLEKLSGLSNMSAAGRPAGNIDLAIASEFLEFIRASFRNSGAFEFKVRVIGERAAVYLRRSGASGGFKAGRFLPALYITKISGRWILDADYIFKLLKNQTGDLYLDAETFILAEQLWFLSQYEKFSGFKYIFNGDFVSGLSPASSGGRDVHDYIENALKGEAMHFYMCLSDFKAGRYKQAYSHISACRSMSPGNFIVETVFNMILSQRKFARLIDENFAAACGADPYNYLALMVIGEFYNVRMRYDRSVLAFEAASGLNAFLTPHYHIVYANTLEKLRNYIAAGDELAKCSVYSRDFYYTGYLAGKKYIEGGAGKKAAEEFEKVIDSLNFAETKREVAYWLMNYHAGSGNSQKFYRYRRAYFKSFFNSPTFIGVLILFWFFYMMRKTAARFIIIPTLRFLSRIYKKEGLFNKTFNAYCNFGDCEAGVKYYAEYIRSLDRSREPGAFERSSVKLGVFLLSVYRPEDAKKVFCELLSFRPDCGDALLGLGIAEYDLKNIDIALEYFMGAIEVIPENHMPYYYAGICSVLMGSKKEGIELIMISYKIDNSCESALNLCESYFLSNNMIGELVSFYDDMLVVGELTENYIQHYLKLNVSRMDATRVGKMLEKANGASITKPETYLELAVAGRELNMFSEAAATILKSMLISGGYGWLSGSGSLAFLEFAAFNLPRYRHSLLFNLQLLELGITYRRMGDNARADRAFRRIIKNSPDYAYAHFLMNDFDRSVELMAGELSESNYPWNNASIVEAIYHCLKETKNKQRLDRYREWGLHYARSISDEFGIFSYKYLKYIPKNLFLNIINGNDPDRK</sequence>
<evidence type="ECO:0000256" key="1">
    <source>
        <dbReference type="ARBA" id="ARBA00022737"/>
    </source>
</evidence>
<dbReference type="PANTHER" id="PTHR44943">
    <property type="entry name" value="CELLULOSE SYNTHASE OPERON PROTEIN C"/>
    <property type="match status" value="1"/>
</dbReference>
<keyword evidence="4" id="KW-0472">Membrane</keyword>
<dbReference type="InterPro" id="IPR019734">
    <property type="entry name" value="TPR_rpt"/>
</dbReference>
<feature type="signal peptide" evidence="5">
    <location>
        <begin position="1"/>
        <end position="30"/>
    </location>
</feature>
<feature type="transmembrane region" description="Helical" evidence="4">
    <location>
        <begin position="439"/>
        <end position="461"/>
    </location>
</feature>
<evidence type="ECO:0000256" key="5">
    <source>
        <dbReference type="SAM" id="SignalP"/>
    </source>
</evidence>
<feature type="repeat" description="TPR" evidence="3">
    <location>
        <begin position="560"/>
        <end position="593"/>
    </location>
</feature>
<dbReference type="Gene3D" id="1.25.40.10">
    <property type="entry name" value="Tetratricopeptide repeat domain"/>
    <property type="match status" value="3"/>
</dbReference>
<dbReference type="EMBL" id="MGFH01000156">
    <property type="protein sequence ID" value="OGM03813.1"/>
    <property type="molecule type" value="Genomic_DNA"/>
</dbReference>
<evidence type="ECO:0000313" key="7">
    <source>
        <dbReference type="Proteomes" id="UP000178735"/>
    </source>
</evidence>